<dbReference type="CDD" id="cd00077">
    <property type="entry name" value="HDc"/>
    <property type="match status" value="1"/>
</dbReference>
<dbReference type="EMBL" id="QBMN01000020">
    <property type="protein sequence ID" value="PZO44063.1"/>
    <property type="molecule type" value="Genomic_DNA"/>
</dbReference>
<evidence type="ECO:0000259" key="2">
    <source>
        <dbReference type="PROSITE" id="PS51831"/>
    </source>
</evidence>
<dbReference type="GO" id="GO:0008832">
    <property type="term" value="F:dGTPase activity"/>
    <property type="evidence" value="ECO:0007669"/>
    <property type="project" value="TreeGrafter"/>
</dbReference>
<name>A0A2W4WG49_9CYAN</name>
<dbReference type="PROSITE" id="PS51831">
    <property type="entry name" value="HD"/>
    <property type="match status" value="1"/>
</dbReference>
<comment type="caution">
    <text evidence="3">The sequence shown here is derived from an EMBL/GenBank/DDBJ whole genome shotgun (WGS) entry which is preliminary data.</text>
</comment>
<dbReference type="PANTHER" id="PTHR11373:SF4">
    <property type="entry name" value="DEOXYNUCLEOSIDE TRIPHOSPHATE TRIPHOSPHOHYDROLASE SAMHD1"/>
    <property type="match status" value="1"/>
</dbReference>
<evidence type="ECO:0000313" key="4">
    <source>
        <dbReference type="Proteomes" id="UP000249081"/>
    </source>
</evidence>
<gene>
    <name evidence="3" type="ORF">DCF17_04605</name>
</gene>
<dbReference type="InterPro" id="IPR050135">
    <property type="entry name" value="dGTPase-like"/>
</dbReference>
<dbReference type="SMART" id="SM00471">
    <property type="entry name" value="HDc"/>
    <property type="match status" value="1"/>
</dbReference>
<sequence length="434" mass="49609">MGLPQEGAPQGTSPKASRSYHDPLHGAITLHVSDHDEALLTQLIDTPAFQRLRRIRQLGPASLTFHGAESSRFTHSLGVMAIARRAFDQLQRRYPELAPHRATVLVAALLHDIGHGPFSHTAEEVFGLEHEQWTRRMIRDLPEIHAALEAHTQGLTEAVDQVYTHEHPVALVWQLVSSQLDCDRLDYLLRDSYFTGASYGQLDLDRILMALRFEPGSGRLVVAHKGLSAIEHYLVVRHFMYVQVYNHPKNISVTWLLERAFERARSALHVGKLEADPTVTAWLLTPDHPLALDTYLAGDDVVFTYHLQRWRHSPDRLLADLCRRYLDRDLLKTLEVTRLAEQQQQSLLDTVRTHLEAQGYSGEHYSGLRRTWSRGYTTYNQGICVYSDNAFVDIKDLSPLVQALSQPYERTWLLYPREIHPWVQQTWAAYGARG</sequence>
<dbReference type="Pfam" id="PF19276">
    <property type="entry name" value="HD_assoc_2"/>
    <property type="match status" value="1"/>
</dbReference>
<organism evidence="3 4">
    <name type="scientific">Shackletoniella antarctica</name>
    <dbReference type="NCBI Taxonomy" id="268115"/>
    <lineage>
        <taxon>Bacteria</taxon>
        <taxon>Bacillati</taxon>
        <taxon>Cyanobacteriota</taxon>
        <taxon>Cyanophyceae</taxon>
        <taxon>Oculatellales</taxon>
        <taxon>Oculatellaceae</taxon>
        <taxon>Shackletoniella</taxon>
    </lineage>
</organism>
<evidence type="ECO:0000256" key="1">
    <source>
        <dbReference type="SAM" id="MobiDB-lite"/>
    </source>
</evidence>
<dbReference type="Pfam" id="PF01966">
    <property type="entry name" value="HD"/>
    <property type="match status" value="1"/>
</dbReference>
<dbReference type="AlphaFoldDB" id="A0A2W4WG49"/>
<dbReference type="Proteomes" id="UP000249081">
    <property type="component" value="Unassembled WGS sequence"/>
</dbReference>
<dbReference type="Gene3D" id="1.10.3210.10">
    <property type="entry name" value="Hypothetical protein af1432"/>
    <property type="match status" value="1"/>
</dbReference>
<reference evidence="4" key="1">
    <citation type="submission" date="2018-04" db="EMBL/GenBank/DDBJ databases">
        <authorList>
            <person name="Cornet L."/>
        </authorList>
    </citation>
    <scope>NUCLEOTIDE SEQUENCE [LARGE SCALE GENOMIC DNA]</scope>
</reference>
<protein>
    <submittedName>
        <fullName evidence="3">Phosphohydrolase</fullName>
    </submittedName>
</protein>
<proteinExistence type="predicted"/>
<feature type="region of interest" description="Disordered" evidence="1">
    <location>
        <begin position="1"/>
        <end position="21"/>
    </location>
</feature>
<accession>A0A2W4WG49</accession>
<dbReference type="InterPro" id="IPR006674">
    <property type="entry name" value="HD_domain"/>
</dbReference>
<evidence type="ECO:0000313" key="3">
    <source>
        <dbReference type="EMBL" id="PZO44063.1"/>
    </source>
</evidence>
<keyword evidence="3" id="KW-0378">Hydrolase</keyword>
<feature type="domain" description="HD" evidence="2">
    <location>
        <begin position="72"/>
        <end position="188"/>
    </location>
</feature>
<reference evidence="3 4" key="2">
    <citation type="submission" date="2018-06" db="EMBL/GenBank/DDBJ databases">
        <title>Metagenomic assembly of (sub)arctic Cyanobacteria and their associated microbiome from non-axenic cultures.</title>
        <authorList>
            <person name="Baurain D."/>
        </authorList>
    </citation>
    <scope>NUCLEOTIDE SEQUENCE [LARGE SCALE GENOMIC DNA]</scope>
    <source>
        <strain evidence="3">ULC041bin1</strain>
    </source>
</reference>
<dbReference type="PANTHER" id="PTHR11373">
    <property type="entry name" value="DEOXYNUCLEOSIDE TRIPHOSPHATE TRIPHOSPHOHYDROLASE"/>
    <property type="match status" value="1"/>
</dbReference>
<dbReference type="SUPFAM" id="SSF109604">
    <property type="entry name" value="HD-domain/PDEase-like"/>
    <property type="match status" value="1"/>
</dbReference>
<dbReference type="InterPro" id="IPR045509">
    <property type="entry name" value="HD_assoc_2"/>
</dbReference>
<dbReference type="GO" id="GO:0006203">
    <property type="term" value="P:dGTP catabolic process"/>
    <property type="evidence" value="ECO:0007669"/>
    <property type="project" value="TreeGrafter"/>
</dbReference>
<dbReference type="InterPro" id="IPR003607">
    <property type="entry name" value="HD/PDEase_dom"/>
</dbReference>